<sequence length="289" mass="32374">MQKLSLLILFTIITVLSACEDAIDLKVDQGQSYPVVDAWITDEAIPQKIVLTQSVAYTTPGKAPAISDATVTLYDVTAGKTYPFAFQDNAYRYDAGAGQAIGVVNHVYKLSITYKGEIFEAYDTLKRVPPIDSISYEFKTKEESVSNKEGYYAKFHATDLPNGMDYYWIRSYRNNLTQRLEDGFSVNGSYDEDIAIDGGKFILPIAENITDYLKPFQKDETVIVRLMSVTKGTHQFLVQVNEQMTPGGLFAKVLENVKSNLRNTEKDGKYRLLGWFATSGVSQSEKIVK</sequence>
<dbReference type="PROSITE" id="PS51257">
    <property type="entry name" value="PROKAR_LIPOPROTEIN"/>
    <property type="match status" value="1"/>
</dbReference>
<evidence type="ECO:0000256" key="1">
    <source>
        <dbReference type="SAM" id="SignalP"/>
    </source>
</evidence>
<keyword evidence="3" id="KW-1185">Reference proteome</keyword>
<proteinExistence type="predicted"/>
<protein>
    <submittedName>
        <fullName evidence="2">DUF4249 domain-containing protein</fullName>
    </submittedName>
</protein>
<name>A0ABV2T0T7_9BACT</name>
<gene>
    <name evidence="2" type="ORF">ABR189_02595</name>
</gene>
<organism evidence="2 3">
    <name type="scientific">Chitinophaga defluvii</name>
    <dbReference type="NCBI Taxonomy" id="3163343"/>
    <lineage>
        <taxon>Bacteria</taxon>
        <taxon>Pseudomonadati</taxon>
        <taxon>Bacteroidota</taxon>
        <taxon>Chitinophagia</taxon>
        <taxon>Chitinophagales</taxon>
        <taxon>Chitinophagaceae</taxon>
        <taxon>Chitinophaga</taxon>
    </lineage>
</organism>
<feature type="signal peptide" evidence="1">
    <location>
        <begin position="1"/>
        <end position="18"/>
    </location>
</feature>
<comment type="caution">
    <text evidence="2">The sequence shown here is derived from an EMBL/GenBank/DDBJ whole genome shotgun (WGS) entry which is preliminary data.</text>
</comment>
<reference evidence="2 3" key="1">
    <citation type="submission" date="2024-06" db="EMBL/GenBank/DDBJ databases">
        <title>Chitinophaga defluvii sp. nov., isolated from municipal sewage.</title>
        <authorList>
            <person name="Zhang L."/>
        </authorList>
    </citation>
    <scope>NUCLEOTIDE SEQUENCE [LARGE SCALE GENOMIC DNA]</scope>
    <source>
        <strain evidence="2 3">H8</strain>
    </source>
</reference>
<dbReference type="Pfam" id="PF14054">
    <property type="entry name" value="DUF4249"/>
    <property type="match status" value="1"/>
</dbReference>
<dbReference type="InterPro" id="IPR025345">
    <property type="entry name" value="DUF4249"/>
</dbReference>
<evidence type="ECO:0000313" key="3">
    <source>
        <dbReference type="Proteomes" id="UP001549749"/>
    </source>
</evidence>
<dbReference type="RefSeq" id="WP_354658882.1">
    <property type="nucleotide sequence ID" value="NZ_JBEXAC010000001.1"/>
</dbReference>
<keyword evidence="1" id="KW-0732">Signal</keyword>
<dbReference type="EMBL" id="JBEXAC010000001">
    <property type="protein sequence ID" value="MET6996235.1"/>
    <property type="molecule type" value="Genomic_DNA"/>
</dbReference>
<accession>A0ABV2T0T7</accession>
<dbReference type="Proteomes" id="UP001549749">
    <property type="component" value="Unassembled WGS sequence"/>
</dbReference>
<feature type="chain" id="PRO_5047379442" evidence="1">
    <location>
        <begin position="19"/>
        <end position="289"/>
    </location>
</feature>
<evidence type="ECO:0000313" key="2">
    <source>
        <dbReference type="EMBL" id="MET6996235.1"/>
    </source>
</evidence>